<evidence type="ECO:0000313" key="1">
    <source>
        <dbReference type="EMBL" id="CAD7267031.1"/>
    </source>
</evidence>
<dbReference type="AlphaFoldDB" id="A0A7R9B5Z1"/>
<protein>
    <submittedName>
        <fullName evidence="1">Uncharacterized protein</fullName>
    </submittedName>
</protein>
<reference evidence="1" key="1">
    <citation type="submission" date="2020-11" db="EMBL/GenBank/DDBJ databases">
        <authorList>
            <person name="Tran Van P."/>
        </authorList>
    </citation>
    <scope>NUCLEOTIDE SEQUENCE</scope>
</reference>
<proteinExistence type="predicted"/>
<sequence length="441" mass="49815">MEARPSFELTELEAPDRFNLPHIDSEIDVKYDNKLGGNENNGYINNMDQLFLSNAHEPLVSFPCEYEMDTTLELTELVVIRVTPETDSVLVPSYTGRNINQTEKGEVNSEEINNTDQSFSESYESATTSSFCKAAAEPSTSCAIYESKTVGSTKLSLRWIPNQNIVYASNESDIDFSGEDSDEYQPSRSSSFSSSITTRIEPLQLKYHRIKADQAEPRRQNCAFFILDSGKTVWVCKTFLINTLGITERTIRSVIQAKPICLGIVPEDKFIFGVYLYAVEKLEIKSITHKFLIRGHTQNEGDNAHSIIKKSLKKAKQSGPIYVPDQYVSLITSAKKKGKPFVIHELGYSDFVDLKLLAEELSFNITKNLDGDPIKVSELKMIRFPKDSDTYSYKTSYSQQDWKEVKIRPRRSSEAKSVKSASIQIKNSNCGQQKKRSVGFN</sequence>
<dbReference type="EMBL" id="OC008238">
    <property type="protein sequence ID" value="CAD7267031.1"/>
    <property type="molecule type" value="Genomic_DNA"/>
</dbReference>
<organism evidence="1">
    <name type="scientific">Timema shepardi</name>
    <name type="common">Walking stick</name>
    <dbReference type="NCBI Taxonomy" id="629360"/>
    <lineage>
        <taxon>Eukaryota</taxon>
        <taxon>Metazoa</taxon>
        <taxon>Ecdysozoa</taxon>
        <taxon>Arthropoda</taxon>
        <taxon>Hexapoda</taxon>
        <taxon>Insecta</taxon>
        <taxon>Pterygota</taxon>
        <taxon>Neoptera</taxon>
        <taxon>Polyneoptera</taxon>
        <taxon>Phasmatodea</taxon>
        <taxon>Timematodea</taxon>
        <taxon>Timematoidea</taxon>
        <taxon>Timematidae</taxon>
        <taxon>Timema</taxon>
    </lineage>
</organism>
<name>A0A7R9B5Z1_TIMSH</name>
<accession>A0A7R9B5Z1</accession>
<dbReference type="PANTHER" id="PTHR10773">
    <property type="entry name" value="DNA-DIRECTED RNA POLYMERASES I, II, AND III SUBUNIT RPABC2"/>
    <property type="match status" value="1"/>
</dbReference>
<gene>
    <name evidence="1" type="ORF">TSIB3V08_LOCUS11045</name>
</gene>
<dbReference type="PANTHER" id="PTHR10773:SF19">
    <property type="match status" value="1"/>
</dbReference>